<evidence type="ECO:0000256" key="8">
    <source>
        <dbReference type="PIRSR" id="PIRSR001434-2"/>
    </source>
</evidence>
<evidence type="ECO:0000256" key="4">
    <source>
        <dbReference type="ARBA" id="ARBA00019040"/>
    </source>
</evidence>
<comment type="caution">
    <text evidence="11">The sequence shown here is derived from an EMBL/GenBank/DDBJ whole genome shotgun (WGS) entry which is preliminary data.</text>
</comment>
<dbReference type="Proteomes" id="UP000053586">
    <property type="component" value="Unassembled WGS sequence"/>
</dbReference>
<feature type="modified residue" description="N6-(pyridoxal phosphate)lysine" evidence="8">
    <location>
        <position position="233"/>
    </location>
</feature>
<dbReference type="FunFam" id="3.40.640.10:FF:000046">
    <property type="entry name" value="Cystathionine gamma-lyase"/>
    <property type="match status" value="1"/>
</dbReference>
<dbReference type="NCBIfam" id="TIGR01328">
    <property type="entry name" value="met_gam_lyase"/>
    <property type="match status" value="1"/>
</dbReference>
<evidence type="ECO:0000256" key="1">
    <source>
        <dbReference type="ARBA" id="ARBA00001933"/>
    </source>
</evidence>
<dbReference type="EC" id="4.4.1.11" evidence="3"/>
<dbReference type="Gene3D" id="3.90.1150.10">
    <property type="entry name" value="Aspartate Aminotransferase, domain 1"/>
    <property type="match status" value="1"/>
</dbReference>
<dbReference type="InterPro" id="IPR000277">
    <property type="entry name" value="Cys/Met-Metab_PyrdxlP-dep_enz"/>
</dbReference>
<evidence type="ECO:0000256" key="6">
    <source>
        <dbReference type="ARBA" id="ARBA00023239"/>
    </source>
</evidence>
<comment type="cofactor">
    <cofactor evidence="1 9">
        <name>pyridoxal 5'-phosphate</name>
        <dbReference type="ChEBI" id="CHEBI:597326"/>
    </cofactor>
</comment>
<name>H5TED8_9ALTE</name>
<dbReference type="eggNOG" id="COG0626">
    <property type="taxonomic scope" value="Bacteria"/>
</dbReference>
<accession>H5TED8</accession>
<dbReference type="OrthoDB" id="9805807at2"/>
<protein>
    <recommendedName>
        <fullName evidence="4">L-methionine gamma-lyase</fullName>
        <ecNumber evidence="3">4.4.1.11</ecNumber>
    </recommendedName>
</protein>
<dbReference type="CDD" id="cd00614">
    <property type="entry name" value="CGS_like"/>
    <property type="match status" value="1"/>
</dbReference>
<evidence type="ECO:0000256" key="2">
    <source>
        <dbReference type="ARBA" id="ARBA00008667"/>
    </source>
</evidence>
<sequence>MKSLLHHPTTDNQSKHRGDLPSKHQQRQNLGFATQAIHHGYCARQHQGALNPPVHFSSTFTFENAQHGADLFSGEQEGHFYSRVSNPTLTVLEERIACLEKAEAGLAVASGISAITSTLWTLLAAGDEIIVDKTLYGCTYAFLHKGLAKFGVSVTHIDLTDIALLRAAIRPNTKVIYYETPANPNMRLIDIEAVSALSTAHNIISVVDNTYASPLITRPIELGADIVVHSATKYLGGHGDLIAGVLVGRKAMVDQIRLEGVKDMTGACMSPFTAMLVLRGLKTLELRMQQHSRSALIVAQFLDKCPQVSVVYYPGLPNFDQHALALKQMKMFGGMIAFELKGGMAAGKQLMNELKMIQCAVSLGDAESLIQHPASMTHSAYNDKERLVHGISDNLVRLSVGLESVDDIVDDLAQGLAALLHPISDAASAPLA</sequence>
<dbReference type="Gene3D" id="3.40.640.10">
    <property type="entry name" value="Type I PLP-dependent aspartate aminotransferase-like (Major domain)"/>
    <property type="match status" value="1"/>
</dbReference>
<evidence type="ECO:0000256" key="3">
    <source>
        <dbReference type="ARBA" id="ARBA00012222"/>
    </source>
</evidence>
<dbReference type="InterPro" id="IPR015422">
    <property type="entry name" value="PyrdxlP-dep_Trfase_small"/>
</dbReference>
<dbReference type="AlphaFoldDB" id="H5TED8"/>
<evidence type="ECO:0000313" key="11">
    <source>
        <dbReference type="EMBL" id="GAB56665.1"/>
    </source>
</evidence>
<dbReference type="GO" id="GO:0018826">
    <property type="term" value="F:methionine gamma-lyase activity"/>
    <property type="evidence" value="ECO:0007669"/>
    <property type="project" value="UniProtKB-EC"/>
</dbReference>
<dbReference type="PROSITE" id="PS00868">
    <property type="entry name" value="CYS_MET_METAB_PP"/>
    <property type="match status" value="1"/>
</dbReference>
<keyword evidence="6 11" id="KW-0456">Lyase</keyword>
<reference evidence="11 12" key="1">
    <citation type="journal article" date="2012" name="J. Bacteriol.">
        <title>Genome sequence of proteorhodopsin-containing sea ice bacterium Glaciecola punicea ACAM 611T.</title>
        <authorList>
            <person name="Qin Q.-L."/>
            <person name="Xie B.-B."/>
            <person name="Shu Y.-L."/>
            <person name="Rong J.-C."/>
            <person name="Zhao D.-L."/>
            <person name="Zhang X.-Y."/>
            <person name="Chen X.-L."/>
            <person name="Zhou B.-C."/>
            <person name="Zhanga Y.-Z."/>
        </authorList>
    </citation>
    <scope>NUCLEOTIDE SEQUENCE [LARGE SCALE GENOMIC DNA]</scope>
    <source>
        <strain evidence="11 12">ACAM 611</strain>
    </source>
</reference>
<comment type="catalytic activity">
    <reaction evidence="7">
        <text>L-methionine + H2O = methanethiol + 2-oxobutanoate + NH4(+)</text>
        <dbReference type="Rhea" id="RHEA:23800"/>
        <dbReference type="ChEBI" id="CHEBI:15377"/>
        <dbReference type="ChEBI" id="CHEBI:16007"/>
        <dbReference type="ChEBI" id="CHEBI:16763"/>
        <dbReference type="ChEBI" id="CHEBI:28938"/>
        <dbReference type="ChEBI" id="CHEBI:57844"/>
        <dbReference type="EC" id="4.4.1.11"/>
    </reaction>
</comment>
<dbReference type="PANTHER" id="PTHR11808:SF80">
    <property type="entry name" value="CYSTATHIONINE GAMMA-LYASE"/>
    <property type="match status" value="1"/>
</dbReference>
<dbReference type="RefSeq" id="WP_006007063.1">
    <property type="nucleotide sequence ID" value="NZ_BAET01000031.1"/>
</dbReference>
<dbReference type="Pfam" id="PF01053">
    <property type="entry name" value="Cys_Met_Meta_PP"/>
    <property type="match status" value="1"/>
</dbReference>
<organism evidence="11 12">
    <name type="scientific">Glaciecola punicea ACAM 611</name>
    <dbReference type="NCBI Taxonomy" id="1121923"/>
    <lineage>
        <taxon>Bacteria</taxon>
        <taxon>Pseudomonadati</taxon>
        <taxon>Pseudomonadota</taxon>
        <taxon>Gammaproteobacteria</taxon>
        <taxon>Alteromonadales</taxon>
        <taxon>Alteromonadaceae</taxon>
        <taxon>Glaciecola</taxon>
    </lineage>
</organism>
<evidence type="ECO:0000256" key="9">
    <source>
        <dbReference type="RuleBase" id="RU362118"/>
    </source>
</evidence>
<evidence type="ECO:0000256" key="10">
    <source>
        <dbReference type="SAM" id="MobiDB-lite"/>
    </source>
</evidence>
<reference evidence="11 12" key="2">
    <citation type="journal article" date="2017" name="Antonie Van Leeuwenhoek">
        <title>Rhizobium rhizosphaerae sp. nov., a novel species isolated from rice rhizosphere.</title>
        <authorList>
            <person name="Zhao J.J."/>
            <person name="Zhang J."/>
            <person name="Zhang R.J."/>
            <person name="Zhang C.W."/>
            <person name="Yin H.Q."/>
            <person name="Zhang X.X."/>
        </authorList>
    </citation>
    <scope>NUCLEOTIDE SEQUENCE [LARGE SCALE GENOMIC DNA]</scope>
    <source>
        <strain evidence="11 12">ACAM 611</strain>
    </source>
</reference>
<dbReference type="PANTHER" id="PTHR11808">
    <property type="entry name" value="TRANS-SULFURATION ENZYME FAMILY MEMBER"/>
    <property type="match status" value="1"/>
</dbReference>
<dbReference type="FunFam" id="3.90.1150.10:FF:000033">
    <property type="entry name" value="Cystathionine gamma-synthase"/>
    <property type="match status" value="1"/>
</dbReference>
<dbReference type="InterPro" id="IPR015421">
    <property type="entry name" value="PyrdxlP-dep_Trfase_major"/>
</dbReference>
<dbReference type="PIRSF" id="PIRSF001434">
    <property type="entry name" value="CGS"/>
    <property type="match status" value="1"/>
</dbReference>
<dbReference type="STRING" id="56804.BAE46_04815"/>
<dbReference type="SUPFAM" id="SSF53383">
    <property type="entry name" value="PLP-dependent transferases"/>
    <property type="match status" value="1"/>
</dbReference>
<evidence type="ECO:0000256" key="7">
    <source>
        <dbReference type="ARBA" id="ARBA00049180"/>
    </source>
</evidence>
<proteinExistence type="inferred from homology"/>
<dbReference type="InterPro" id="IPR054542">
    <property type="entry name" value="Cys_met_metab_PP"/>
</dbReference>
<evidence type="ECO:0000313" key="12">
    <source>
        <dbReference type="Proteomes" id="UP000053586"/>
    </source>
</evidence>
<keyword evidence="12" id="KW-1185">Reference proteome</keyword>
<dbReference type="InterPro" id="IPR015424">
    <property type="entry name" value="PyrdxlP-dep_Trfase"/>
</dbReference>
<comment type="similarity">
    <text evidence="2">Belongs to the trans-sulfuration enzymes family. L-methionine gamma-lyase subfamily.</text>
</comment>
<dbReference type="GO" id="GO:0009086">
    <property type="term" value="P:methionine biosynthetic process"/>
    <property type="evidence" value="ECO:0007669"/>
    <property type="project" value="UniProtKB-ARBA"/>
</dbReference>
<evidence type="ECO:0000256" key="5">
    <source>
        <dbReference type="ARBA" id="ARBA00022898"/>
    </source>
</evidence>
<feature type="region of interest" description="Disordered" evidence="10">
    <location>
        <begin position="1"/>
        <end position="26"/>
    </location>
</feature>
<dbReference type="InterPro" id="IPR006237">
    <property type="entry name" value="L-Met_gamma_lys"/>
</dbReference>
<gene>
    <name evidence="11" type="primary">metC</name>
    <name evidence="11" type="ORF">GPUN_2550</name>
</gene>
<keyword evidence="5 8" id="KW-0663">Pyridoxal phosphate</keyword>
<dbReference type="GO" id="GO:0030170">
    <property type="term" value="F:pyridoxal phosphate binding"/>
    <property type="evidence" value="ECO:0007669"/>
    <property type="project" value="InterPro"/>
</dbReference>
<dbReference type="EMBL" id="BAET01000031">
    <property type="protein sequence ID" value="GAB56665.1"/>
    <property type="molecule type" value="Genomic_DNA"/>
</dbReference>
<feature type="compositionally biased region" description="Basic and acidic residues" evidence="10">
    <location>
        <begin position="13"/>
        <end position="22"/>
    </location>
</feature>
<dbReference type="GO" id="GO:0019346">
    <property type="term" value="P:transsulfuration"/>
    <property type="evidence" value="ECO:0007669"/>
    <property type="project" value="InterPro"/>
</dbReference>
<dbReference type="GO" id="GO:0005737">
    <property type="term" value="C:cytoplasm"/>
    <property type="evidence" value="ECO:0007669"/>
    <property type="project" value="TreeGrafter"/>
</dbReference>